<evidence type="ECO:0000256" key="9">
    <source>
        <dbReference type="ARBA" id="ARBA00023136"/>
    </source>
</evidence>
<feature type="region of interest" description="Disordered" evidence="10">
    <location>
        <begin position="82"/>
        <end position="121"/>
    </location>
</feature>
<name>A0A0R2AX10_9LACO</name>
<dbReference type="STRING" id="1423727.FC34_GL001651"/>
<gene>
    <name evidence="11" type="ORF">FC34_GL001651</name>
</gene>
<evidence type="ECO:0000256" key="1">
    <source>
        <dbReference type="ARBA" id="ARBA00004162"/>
    </source>
</evidence>
<keyword evidence="5" id="KW-0812">Transmembrane</keyword>
<feature type="compositionally biased region" description="Basic and acidic residues" evidence="10">
    <location>
        <begin position="109"/>
        <end position="121"/>
    </location>
</feature>
<keyword evidence="12" id="KW-1185">Reference proteome</keyword>
<evidence type="ECO:0000256" key="8">
    <source>
        <dbReference type="ARBA" id="ARBA00023010"/>
    </source>
</evidence>
<dbReference type="NCBIfam" id="TIGR00739">
    <property type="entry name" value="yajC"/>
    <property type="match status" value="1"/>
</dbReference>
<comment type="caution">
    <text evidence="11">The sequence shown here is derived from an EMBL/GenBank/DDBJ whole genome shotgun (WGS) entry which is preliminary data.</text>
</comment>
<dbReference type="PANTHER" id="PTHR33909:SF1">
    <property type="entry name" value="SEC TRANSLOCON ACCESSORY COMPLEX SUBUNIT YAJC"/>
    <property type="match status" value="1"/>
</dbReference>
<dbReference type="GO" id="GO:0015031">
    <property type="term" value="P:protein transport"/>
    <property type="evidence" value="ECO:0007669"/>
    <property type="project" value="UniProtKB-KW"/>
</dbReference>
<evidence type="ECO:0008006" key="13">
    <source>
        <dbReference type="Google" id="ProtNLM"/>
    </source>
</evidence>
<evidence type="ECO:0000256" key="7">
    <source>
        <dbReference type="ARBA" id="ARBA00022989"/>
    </source>
</evidence>
<proteinExistence type="inferred from homology"/>
<dbReference type="Proteomes" id="UP000051672">
    <property type="component" value="Unassembled WGS sequence"/>
</dbReference>
<sequence length="121" mass="12945">MIVMLVLLFGFMYFAMIRPQRKQQQQRQAMLSSMKKGDNVVTIGGLHGVIDSIDNAKQTVVLNAGDVYLLFNLSAIRLVEGDPATQPATPAATTTPEAPATPETPAASDADKSDDKPANEA</sequence>
<keyword evidence="7" id="KW-1133">Transmembrane helix</keyword>
<reference evidence="11 12" key="1">
    <citation type="journal article" date="2015" name="Genome Announc.">
        <title>Expanding the biotechnology potential of lactobacilli through comparative genomics of 213 strains and associated genera.</title>
        <authorList>
            <person name="Sun Z."/>
            <person name="Harris H.M."/>
            <person name="McCann A."/>
            <person name="Guo C."/>
            <person name="Argimon S."/>
            <person name="Zhang W."/>
            <person name="Yang X."/>
            <person name="Jeffery I.B."/>
            <person name="Cooney J.C."/>
            <person name="Kagawa T.F."/>
            <person name="Liu W."/>
            <person name="Song Y."/>
            <person name="Salvetti E."/>
            <person name="Wrobel A."/>
            <person name="Rasinkangas P."/>
            <person name="Parkhill J."/>
            <person name="Rea M.C."/>
            <person name="O'Sullivan O."/>
            <person name="Ritari J."/>
            <person name="Douillard F.P."/>
            <person name="Paul Ross R."/>
            <person name="Yang R."/>
            <person name="Briner A.E."/>
            <person name="Felis G.E."/>
            <person name="de Vos W.M."/>
            <person name="Barrangou R."/>
            <person name="Klaenhammer T.R."/>
            <person name="Caufield P.W."/>
            <person name="Cui Y."/>
            <person name="Zhang H."/>
            <person name="O'Toole P.W."/>
        </authorList>
    </citation>
    <scope>NUCLEOTIDE SEQUENCE [LARGE SCALE GENOMIC DNA]</scope>
    <source>
        <strain evidence="11 12">DSM 23927</strain>
    </source>
</reference>
<dbReference type="SMART" id="SM01323">
    <property type="entry name" value="YajC"/>
    <property type="match status" value="1"/>
</dbReference>
<dbReference type="PANTHER" id="PTHR33909">
    <property type="entry name" value="SEC TRANSLOCON ACCESSORY COMPLEX SUBUNIT YAJC"/>
    <property type="match status" value="1"/>
</dbReference>
<dbReference type="EMBL" id="AYZQ01000004">
    <property type="protein sequence ID" value="KRM71536.1"/>
    <property type="molecule type" value="Genomic_DNA"/>
</dbReference>
<evidence type="ECO:0000256" key="5">
    <source>
        <dbReference type="ARBA" id="ARBA00022692"/>
    </source>
</evidence>
<dbReference type="AlphaFoldDB" id="A0A0R2AX10"/>
<comment type="subcellular location">
    <subcellularLocation>
        <location evidence="1">Cell membrane</location>
        <topology evidence="1">Single-pass membrane protein</topology>
    </subcellularLocation>
</comment>
<keyword evidence="9" id="KW-0472">Membrane</keyword>
<dbReference type="PATRIC" id="fig|1423727.3.peg.1673"/>
<feature type="compositionally biased region" description="Low complexity" evidence="10">
    <location>
        <begin position="83"/>
        <end position="108"/>
    </location>
</feature>
<evidence type="ECO:0000313" key="11">
    <source>
        <dbReference type="EMBL" id="KRM71536.1"/>
    </source>
</evidence>
<protein>
    <recommendedName>
        <fullName evidence="13">Preprotein translocase subunit YajC</fullName>
    </recommendedName>
</protein>
<keyword evidence="4" id="KW-1003">Cell membrane</keyword>
<keyword evidence="8" id="KW-0811">Translocation</keyword>
<evidence type="ECO:0000256" key="2">
    <source>
        <dbReference type="ARBA" id="ARBA00006742"/>
    </source>
</evidence>
<dbReference type="Pfam" id="PF02699">
    <property type="entry name" value="YajC"/>
    <property type="match status" value="1"/>
</dbReference>
<comment type="similarity">
    <text evidence="2">Belongs to the YajC family.</text>
</comment>
<accession>A0A0R2AX10</accession>
<evidence type="ECO:0000256" key="10">
    <source>
        <dbReference type="SAM" id="MobiDB-lite"/>
    </source>
</evidence>
<evidence type="ECO:0000256" key="6">
    <source>
        <dbReference type="ARBA" id="ARBA00022927"/>
    </source>
</evidence>
<keyword evidence="6" id="KW-0653">Protein transport</keyword>
<evidence type="ECO:0000256" key="4">
    <source>
        <dbReference type="ARBA" id="ARBA00022475"/>
    </source>
</evidence>
<dbReference type="InterPro" id="IPR003849">
    <property type="entry name" value="Preprotein_translocase_YajC"/>
</dbReference>
<organism evidence="11 12">
    <name type="scientific">Lacticaseibacillus brantae DSM 23927</name>
    <dbReference type="NCBI Taxonomy" id="1423727"/>
    <lineage>
        <taxon>Bacteria</taxon>
        <taxon>Bacillati</taxon>
        <taxon>Bacillota</taxon>
        <taxon>Bacilli</taxon>
        <taxon>Lactobacillales</taxon>
        <taxon>Lactobacillaceae</taxon>
        <taxon>Lacticaseibacillus</taxon>
    </lineage>
</organism>
<evidence type="ECO:0000313" key="12">
    <source>
        <dbReference type="Proteomes" id="UP000051672"/>
    </source>
</evidence>
<keyword evidence="3" id="KW-0813">Transport</keyword>
<dbReference type="GO" id="GO:0005886">
    <property type="term" value="C:plasma membrane"/>
    <property type="evidence" value="ECO:0007669"/>
    <property type="project" value="UniProtKB-SubCell"/>
</dbReference>
<evidence type="ECO:0000256" key="3">
    <source>
        <dbReference type="ARBA" id="ARBA00022448"/>
    </source>
</evidence>